<dbReference type="EMBL" id="BART01001144">
    <property type="protein sequence ID" value="GAG63180.1"/>
    <property type="molecule type" value="Genomic_DNA"/>
</dbReference>
<accession>X0Z1Y7</accession>
<evidence type="ECO:0000313" key="1">
    <source>
        <dbReference type="EMBL" id="GAG63180.1"/>
    </source>
</evidence>
<gene>
    <name evidence="1" type="ORF">S01H4_04314</name>
</gene>
<reference evidence="1" key="1">
    <citation type="journal article" date="2014" name="Front. Microbiol.">
        <title>High frequency of phylogenetically diverse reductive dehalogenase-homologous genes in deep subseafloor sedimentary metagenomes.</title>
        <authorList>
            <person name="Kawai M."/>
            <person name="Futagami T."/>
            <person name="Toyoda A."/>
            <person name="Takaki Y."/>
            <person name="Nishi S."/>
            <person name="Hori S."/>
            <person name="Arai W."/>
            <person name="Tsubouchi T."/>
            <person name="Morono Y."/>
            <person name="Uchiyama I."/>
            <person name="Ito T."/>
            <person name="Fujiyama A."/>
            <person name="Inagaki F."/>
            <person name="Takami H."/>
        </authorList>
    </citation>
    <scope>NUCLEOTIDE SEQUENCE</scope>
    <source>
        <strain evidence="1">Expedition CK06-06</strain>
    </source>
</reference>
<organism evidence="1">
    <name type="scientific">marine sediment metagenome</name>
    <dbReference type="NCBI Taxonomy" id="412755"/>
    <lineage>
        <taxon>unclassified sequences</taxon>
        <taxon>metagenomes</taxon>
        <taxon>ecological metagenomes</taxon>
    </lineage>
</organism>
<name>X0Z1Y7_9ZZZZ</name>
<protein>
    <submittedName>
        <fullName evidence="1">Uncharacterized protein</fullName>
    </submittedName>
</protein>
<dbReference type="AlphaFoldDB" id="X0Z1Y7"/>
<comment type="caution">
    <text evidence="1">The sequence shown here is derived from an EMBL/GenBank/DDBJ whole genome shotgun (WGS) entry which is preliminary data.</text>
</comment>
<sequence>QRTLAIPITQDLIASGIEFDVLYTCNEETAASAIQVWLVHQI</sequence>
<proteinExistence type="predicted"/>
<feature type="non-terminal residue" evidence="1">
    <location>
        <position position="1"/>
    </location>
</feature>